<keyword evidence="6 10" id="KW-0067">ATP-binding</keyword>
<dbReference type="eggNOG" id="COG2217">
    <property type="taxonomic scope" value="Bacteria"/>
</dbReference>
<dbReference type="HOGENOM" id="CLU_001771_11_2_11"/>
<evidence type="ECO:0000313" key="14">
    <source>
        <dbReference type="Proteomes" id="UP000027178"/>
    </source>
</evidence>
<comment type="caution">
    <text evidence="13">The sequence shown here is derived from an EMBL/GenBank/DDBJ whole genome shotgun (WGS) entry which is preliminary data.</text>
</comment>
<evidence type="ECO:0000313" key="13">
    <source>
        <dbReference type="EMBL" id="KDN82734.1"/>
    </source>
</evidence>
<feature type="transmembrane region" description="Helical" evidence="10">
    <location>
        <begin position="211"/>
        <end position="229"/>
    </location>
</feature>
<dbReference type="GO" id="GO:0016887">
    <property type="term" value="F:ATP hydrolysis activity"/>
    <property type="evidence" value="ECO:0007669"/>
    <property type="project" value="InterPro"/>
</dbReference>
<keyword evidence="5 10" id="KW-0547">Nucleotide-binding</keyword>
<dbReference type="InterPro" id="IPR001757">
    <property type="entry name" value="P_typ_ATPase"/>
</dbReference>
<evidence type="ECO:0000256" key="1">
    <source>
        <dbReference type="ARBA" id="ARBA00004651"/>
    </source>
</evidence>
<sequence length="858" mass="91299">MVFPVGTSSERPGGPHVQHRHLHRHRHELRPLREGDQRRGLRPAGRHRGLLGRQGRHRHRDRRARAQRRADRRRRRRGRLRTGRPGRLTRPPGRPGRPGAQHRRQEERADEHQHRSHRPGRAPGPRRADDRRHDLRVLRRPHREEAQPARRRRGRRQLRHREGPGGLRPRHHRRRADRRRRTDRLHRRTPARARRAGARPAPAPDPLRDRLLISAALSVPVVLLSMVPALQFDDWQWLAFALTGPVVVYGGLPFHRAAWTNARHGAATMDTLVSLGTLAAFGWSVWALFLGDAGMPGMRHSFAFTVGPADASSALYLETAAGVTTLILLGRRLEDRSKRRAGAALHALLDLGAKDVAVLRDGREVRVPVGQLAVGDRFVVRPGEKIATDGTVVEGGSAVDASMLTGESVPVEVSVGDPVTGATVNAGGRLVVEATRVGGDTRLAQLAKLVADAQNGKAAAQRLADRISAVFVPAVVLIALGTLAAWLALSGNPAEAFTAAVAVLIIACPCALGLATPTALLVGTGRGAQLGILIKGPEVLENTRRADTVLLDKTGTVTTGRMTLVGVHTADGTTEDEALRLAGALEHASEHPIARAVADAAQERLGGLPAVTGFRSIPGLGVRGTVDGRRVLAGRAALLAGPPVPPALAAVGAAAERAGRTAVTVAWDGQARAVLEVADAVKPTSAEAIAELRALGLRPVLLTGDNRLVAESVAAEVGIPAEDVIAEVLPEDKVATVQRLQAEGRTVAMVGDGVNDAAALAQADLGLAIGTGTDAAIEAADLTLVRGDLRSAADAIRLSRRTLATIKGNLFWAFAYNVAAIPLAAAGLLNPMIAGAAMAFSSVFVVTHSLRLRGFQPS</sequence>
<proteinExistence type="inferred from homology"/>
<dbReference type="PRINTS" id="PR00119">
    <property type="entry name" value="CATATPASE"/>
</dbReference>
<evidence type="ECO:0000256" key="5">
    <source>
        <dbReference type="ARBA" id="ARBA00022741"/>
    </source>
</evidence>
<accession>A0A066YRZ0</accession>
<evidence type="ECO:0000256" key="8">
    <source>
        <dbReference type="ARBA" id="ARBA00022989"/>
    </source>
</evidence>
<evidence type="ECO:0000256" key="4">
    <source>
        <dbReference type="ARBA" id="ARBA00022723"/>
    </source>
</evidence>
<feature type="transmembrane region" description="Helical" evidence="10">
    <location>
        <begin position="832"/>
        <end position="850"/>
    </location>
</feature>
<dbReference type="InterPro" id="IPR023214">
    <property type="entry name" value="HAD_sf"/>
</dbReference>
<evidence type="ECO:0000256" key="9">
    <source>
        <dbReference type="ARBA" id="ARBA00023136"/>
    </source>
</evidence>
<dbReference type="SUPFAM" id="SSF81665">
    <property type="entry name" value="Calcium ATPase, transmembrane domain M"/>
    <property type="match status" value="1"/>
</dbReference>
<dbReference type="GO" id="GO:0043682">
    <property type="term" value="F:P-type divalent copper transporter activity"/>
    <property type="evidence" value="ECO:0007669"/>
    <property type="project" value="TreeGrafter"/>
</dbReference>
<feature type="compositionally biased region" description="Basic and acidic residues" evidence="11">
    <location>
        <begin position="29"/>
        <end position="39"/>
    </location>
</feature>
<protein>
    <submittedName>
        <fullName evidence="13">Carbonate dehydratase</fullName>
        <ecNumber evidence="13">3.6.3.4</ecNumber>
    </submittedName>
</protein>
<comment type="similarity">
    <text evidence="2 10">Belongs to the cation transport ATPase (P-type) (TC 3.A.3) family. Type IB subfamily.</text>
</comment>
<dbReference type="PROSITE" id="PS00154">
    <property type="entry name" value="ATPASE_E1_E2"/>
    <property type="match status" value="1"/>
</dbReference>
<dbReference type="InterPro" id="IPR008250">
    <property type="entry name" value="ATPase_P-typ_transduc_dom_A_sf"/>
</dbReference>
<keyword evidence="13" id="KW-0378">Hydrolase</keyword>
<dbReference type="PANTHER" id="PTHR43520">
    <property type="entry name" value="ATP7, ISOFORM B"/>
    <property type="match status" value="1"/>
</dbReference>
<keyword evidence="8 10" id="KW-1133">Transmembrane helix</keyword>
<dbReference type="SUPFAM" id="SSF56784">
    <property type="entry name" value="HAD-like"/>
    <property type="match status" value="1"/>
</dbReference>
<dbReference type="GO" id="GO:0005524">
    <property type="term" value="F:ATP binding"/>
    <property type="evidence" value="ECO:0007669"/>
    <property type="project" value="UniProtKB-UniRule"/>
</dbReference>
<feature type="transmembrane region" description="Helical" evidence="10">
    <location>
        <begin position="311"/>
        <end position="330"/>
    </location>
</feature>
<keyword evidence="4 10" id="KW-0479">Metal-binding</keyword>
<feature type="transmembrane region" description="Helical" evidence="10">
    <location>
        <begin position="235"/>
        <end position="252"/>
    </location>
</feature>
<feature type="transmembrane region" description="Helical" evidence="10">
    <location>
        <begin position="272"/>
        <end position="291"/>
    </location>
</feature>
<dbReference type="FunFam" id="2.70.150.10:FF:000002">
    <property type="entry name" value="Copper-transporting ATPase 1, putative"/>
    <property type="match status" value="1"/>
</dbReference>
<dbReference type="Gene3D" id="3.40.1110.10">
    <property type="entry name" value="Calcium-transporting ATPase, cytoplasmic domain N"/>
    <property type="match status" value="1"/>
</dbReference>
<dbReference type="InterPro" id="IPR044492">
    <property type="entry name" value="P_typ_ATPase_HD_dom"/>
</dbReference>
<dbReference type="GO" id="GO:0055070">
    <property type="term" value="P:copper ion homeostasis"/>
    <property type="evidence" value="ECO:0007669"/>
    <property type="project" value="TreeGrafter"/>
</dbReference>
<keyword evidence="14" id="KW-1185">Reference proteome</keyword>
<dbReference type="EC" id="3.6.3.4" evidence="13"/>
<reference evidence="13 14" key="1">
    <citation type="submission" date="2014-05" db="EMBL/GenBank/DDBJ databases">
        <title>Draft Genome Sequence of Kitasatospora cheerisanensis KCTC 2395.</title>
        <authorList>
            <person name="Nam D.H."/>
        </authorList>
    </citation>
    <scope>NUCLEOTIDE SEQUENCE [LARGE SCALE GENOMIC DNA]</scope>
    <source>
        <strain evidence="13 14">KCTC 2395</strain>
    </source>
</reference>
<feature type="compositionally biased region" description="Basic residues" evidence="11">
    <location>
        <begin position="168"/>
        <end position="197"/>
    </location>
</feature>
<dbReference type="SFLD" id="SFLDF00027">
    <property type="entry name" value="p-type_atpase"/>
    <property type="match status" value="1"/>
</dbReference>
<dbReference type="InterPro" id="IPR023298">
    <property type="entry name" value="ATPase_P-typ_TM_dom_sf"/>
</dbReference>
<keyword evidence="9 10" id="KW-0472">Membrane</keyword>
<feature type="compositionally biased region" description="Basic residues" evidence="11">
    <location>
        <begin position="40"/>
        <end position="84"/>
    </location>
</feature>
<comment type="subcellular location">
    <subcellularLocation>
        <location evidence="1">Cell membrane</location>
        <topology evidence="1">Multi-pass membrane protein</topology>
    </subcellularLocation>
</comment>
<feature type="transmembrane region" description="Helical" evidence="10">
    <location>
        <begin position="467"/>
        <end position="489"/>
    </location>
</feature>
<evidence type="ECO:0000256" key="2">
    <source>
        <dbReference type="ARBA" id="ARBA00006024"/>
    </source>
</evidence>
<dbReference type="Gene3D" id="3.40.50.1000">
    <property type="entry name" value="HAD superfamily/HAD-like"/>
    <property type="match status" value="1"/>
</dbReference>
<dbReference type="PANTHER" id="PTHR43520:SF8">
    <property type="entry name" value="P-TYPE CU(+) TRANSPORTER"/>
    <property type="match status" value="1"/>
</dbReference>
<dbReference type="InterPro" id="IPR059000">
    <property type="entry name" value="ATPase_P-type_domA"/>
</dbReference>
<feature type="compositionally biased region" description="Basic and acidic residues" evidence="11">
    <location>
        <begin position="126"/>
        <end position="148"/>
    </location>
</feature>
<dbReference type="PRINTS" id="PR00120">
    <property type="entry name" value="HATPASE"/>
</dbReference>
<evidence type="ECO:0000256" key="3">
    <source>
        <dbReference type="ARBA" id="ARBA00022692"/>
    </source>
</evidence>
<dbReference type="AlphaFoldDB" id="A0A066YRZ0"/>
<dbReference type="GO" id="GO:0005886">
    <property type="term" value="C:plasma membrane"/>
    <property type="evidence" value="ECO:0007669"/>
    <property type="project" value="UniProtKB-SubCell"/>
</dbReference>
<dbReference type="NCBIfam" id="TIGR01511">
    <property type="entry name" value="ATPase-IB1_Cu"/>
    <property type="match status" value="1"/>
</dbReference>
<dbReference type="NCBIfam" id="TIGR01494">
    <property type="entry name" value="ATPase_P-type"/>
    <property type="match status" value="1"/>
</dbReference>
<dbReference type="SFLD" id="SFLDG00002">
    <property type="entry name" value="C1.7:_P-type_atpase_like"/>
    <property type="match status" value="1"/>
</dbReference>
<dbReference type="InterPro" id="IPR018303">
    <property type="entry name" value="ATPase_P-typ_P_site"/>
</dbReference>
<organism evidence="13 14">
    <name type="scientific">Kitasatospora cheerisanensis KCTC 2395</name>
    <dbReference type="NCBI Taxonomy" id="1348663"/>
    <lineage>
        <taxon>Bacteria</taxon>
        <taxon>Bacillati</taxon>
        <taxon>Actinomycetota</taxon>
        <taxon>Actinomycetes</taxon>
        <taxon>Kitasatosporales</taxon>
        <taxon>Streptomycetaceae</taxon>
        <taxon>Kitasatospora</taxon>
    </lineage>
</organism>
<feature type="compositionally biased region" description="Polar residues" evidence="11">
    <location>
        <begin position="1"/>
        <end position="10"/>
    </location>
</feature>
<dbReference type="InterPro" id="IPR023299">
    <property type="entry name" value="ATPase_P-typ_cyto_dom_N"/>
</dbReference>
<dbReference type="Proteomes" id="UP000027178">
    <property type="component" value="Unassembled WGS sequence"/>
</dbReference>
<feature type="transmembrane region" description="Helical" evidence="10">
    <location>
        <begin position="501"/>
        <end position="522"/>
    </location>
</feature>
<evidence type="ECO:0000256" key="11">
    <source>
        <dbReference type="SAM" id="MobiDB-lite"/>
    </source>
</evidence>
<dbReference type="Pfam" id="PF00122">
    <property type="entry name" value="E1-E2_ATPase"/>
    <property type="match status" value="1"/>
</dbReference>
<dbReference type="InterPro" id="IPR036412">
    <property type="entry name" value="HAD-like_sf"/>
</dbReference>
<feature type="region of interest" description="Disordered" evidence="11">
    <location>
        <begin position="1"/>
        <end position="205"/>
    </location>
</feature>
<keyword evidence="7" id="KW-1278">Translocase</keyword>
<evidence type="ECO:0000256" key="10">
    <source>
        <dbReference type="RuleBase" id="RU362081"/>
    </source>
</evidence>
<feature type="transmembrane region" description="Helical" evidence="10">
    <location>
        <begin position="809"/>
        <end position="826"/>
    </location>
</feature>
<feature type="domain" description="P-type ATPase A" evidence="12">
    <location>
        <begin position="353"/>
        <end position="450"/>
    </location>
</feature>
<name>A0A066YRZ0_9ACTN</name>
<dbReference type="Gene3D" id="2.70.150.10">
    <property type="entry name" value="Calcium-transporting ATPase, cytoplasmic transduction domain A"/>
    <property type="match status" value="1"/>
</dbReference>
<dbReference type="SFLD" id="SFLDS00003">
    <property type="entry name" value="Haloacid_Dehalogenase"/>
    <property type="match status" value="1"/>
</dbReference>
<dbReference type="PATRIC" id="fig|1348663.4.peg.5291"/>
<feature type="compositionally biased region" description="Basic and acidic residues" evidence="11">
    <location>
        <begin position="103"/>
        <end position="113"/>
    </location>
</feature>
<dbReference type="Pfam" id="PF00702">
    <property type="entry name" value="Hydrolase"/>
    <property type="match status" value="1"/>
</dbReference>
<keyword evidence="10" id="KW-1003">Cell membrane</keyword>
<gene>
    <name evidence="13" type="ORF">KCH_54690</name>
</gene>
<keyword evidence="3 10" id="KW-0812">Transmembrane</keyword>
<feature type="compositionally biased region" description="Basic residues" evidence="11">
    <location>
        <begin position="149"/>
        <end position="159"/>
    </location>
</feature>
<feature type="compositionally biased region" description="Basic residues" evidence="11">
    <location>
        <begin position="17"/>
        <end position="28"/>
    </location>
</feature>
<evidence type="ECO:0000256" key="6">
    <source>
        <dbReference type="ARBA" id="ARBA00022840"/>
    </source>
</evidence>
<evidence type="ECO:0000256" key="7">
    <source>
        <dbReference type="ARBA" id="ARBA00022967"/>
    </source>
</evidence>
<dbReference type="NCBIfam" id="TIGR01525">
    <property type="entry name" value="ATPase-IB_hvy"/>
    <property type="match status" value="1"/>
</dbReference>
<evidence type="ECO:0000259" key="12">
    <source>
        <dbReference type="Pfam" id="PF00122"/>
    </source>
</evidence>
<dbReference type="GO" id="GO:0005507">
    <property type="term" value="F:copper ion binding"/>
    <property type="evidence" value="ECO:0007669"/>
    <property type="project" value="TreeGrafter"/>
</dbReference>
<dbReference type="SUPFAM" id="SSF81653">
    <property type="entry name" value="Calcium ATPase, transduction domain A"/>
    <property type="match status" value="1"/>
</dbReference>
<dbReference type="EMBL" id="JNBY01000103">
    <property type="protein sequence ID" value="KDN82734.1"/>
    <property type="molecule type" value="Genomic_DNA"/>
</dbReference>
<dbReference type="InterPro" id="IPR027256">
    <property type="entry name" value="P-typ_ATPase_IB"/>
</dbReference>
<dbReference type="CDD" id="cd02094">
    <property type="entry name" value="P-type_ATPase_Cu-like"/>
    <property type="match status" value="1"/>
</dbReference>